<dbReference type="Gene3D" id="3.40.50.2000">
    <property type="entry name" value="Glycogen Phosphorylase B"/>
    <property type="match status" value="2"/>
</dbReference>
<dbReference type="Pfam" id="PF13692">
    <property type="entry name" value="Glyco_trans_1_4"/>
    <property type="match status" value="1"/>
</dbReference>
<comment type="caution">
    <text evidence="2">The sequence shown here is derived from an EMBL/GenBank/DDBJ whole genome shotgun (WGS) entry which is preliminary data.</text>
</comment>
<name>A0A927BEW0_9BACT</name>
<dbReference type="InterPro" id="IPR028098">
    <property type="entry name" value="Glyco_trans_4-like_N"/>
</dbReference>
<protein>
    <submittedName>
        <fullName evidence="2">Glycosyltransferase family 4 protein</fullName>
    </submittedName>
</protein>
<dbReference type="Proteomes" id="UP000612233">
    <property type="component" value="Unassembled WGS sequence"/>
</dbReference>
<dbReference type="CDD" id="cd03801">
    <property type="entry name" value="GT4_PimA-like"/>
    <property type="match status" value="1"/>
</dbReference>
<evidence type="ECO:0000259" key="1">
    <source>
        <dbReference type="Pfam" id="PF13439"/>
    </source>
</evidence>
<dbReference type="EMBL" id="JACXAD010000016">
    <property type="protein sequence ID" value="MBD2769126.1"/>
    <property type="molecule type" value="Genomic_DNA"/>
</dbReference>
<evidence type="ECO:0000313" key="3">
    <source>
        <dbReference type="Proteomes" id="UP000612233"/>
    </source>
</evidence>
<sequence>MKIIHLILGKANPERMNGVNKVVHALATQQHRAGADVAVWGITADVTVNYPPREFPTQLFKARRNPFALPRALGPVLAALAATTPDVVVHLHGAFIPVYHTLARRLTALGVPYVLTPHGSYSPAALGKSRLTKLVYQYLFENYLLQHSARVHCLGASEVVGVRQLSHNLRTSLLPYGFEPPRPVAPLFPAAPGRFRVGFCGRLDDNHKGLDCLIEGFAEFARHVPEAELWIIGDGPDRALVEDWAADAPEGSVQVLGSRFGDEKIALLGQLQVFALTSHYEGLPTAVLEAVALGVPCVVTEATNLGSYVREYGCGEVLPTASPKLLTEALHRLYDQWALATTSASAKAMAQRCQRMVRTAFNWPHLLPAYHQMYQQALAA</sequence>
<reference evidence="2" key="1">
    <citation type="submission" date="2020-09" db="EMBL/GenBank/DDBJ databases">
        <authorList>
            <person name="Kim M.K."/>
        </authorList>
    </citation>
    <scope>NUCLEOTIDE SEQUENCE</scope>
    <source>
        <strain evidence="2">BT664</strain>
    </source>
</reference>
<dbReference type="Pfam" id="PF13439">
    <property type="entry name" value="Glyco_transf_4"/>
    <property type="match status" value="1"/>
</dbReference>
<accession>A0A927BEW0</accession>
<dbReference type="PANTHER" id="PTHR45947">
    <property type="entry name" value="SULFOQUINOVOSYL TRANSFERASE SQD2"/>
    <property type="match status" value="1"/>
</dbReference>
<dbReference type="InterPro" id="IPR050194">
    <property type="entry name" value="Glycosyltransferase_grp1"/>
</dbReference>
<proteinExistence type="predicted"/>
<gene>
    <name evidence="2" type="ORF">IC235_14625</name>
</gene>
<evidence type="ECO:0000313" key="2">
    <source>
        <dbReference type="EMBL" id="MBD2769126.1"/>
    </source>
</evidence>
<keyword evidence="3" id="KW-1185">Reference proteome</keyword>
<dbReference type="PANTHER" id="PTHR45947:SF3">
    <property type="entry name" value="SULFOQUINOVOSYL TRANSFERASE SQD2"/>
    <property type="match status" value="1"/>
</dbReference>
<dbReference type="AlphaFoldDB" id="A0A927BEW0"/>
<feature type="domain" description="Glycosyltransferase subfamily 4-like N-terminal" evidence="1">
    <location>
        <begin position="17"/>
        <end position="154"/>
    </location>
</feature>
<organism evidence="2 3">
    <name type="scientific">Hymenobacter montanus</name>
    <dbReference type="NCBI Taxonomy" id="2771359"/>
    <lineage>
        <taxon>Bacteria</taxon>
        <taxon>Pseudomonadati</taxon>
        <taxon>Bacteroidota</taxon>
        <taxon>Cytophagia</taxon>
        <taxon>Cytophagales</taxon>
        <taxon>Hymenobacteraceae</taxon>
        <taxon>Hymenobacter</taxon>
    </lineage>
</organism>
<dbReference type="RefSeq" id="WP_191005936.1">
    <property type="nucleotide sequence ID" value="NZ_JACXAD010000016.1"/>
</dbReference>
<dbReference type="SUPFAM" id="SSF53756">
    <property type="entry name" value="UDP-Glycosyltransferase/glycogen phosphorylase"/>
    <property type="match status" value="1"/>
</dbReference>
<dbReference type="GO" id="GO:0016757">
    <property type="term" value="F:glycosyltransferase activity"/>
    <property type="evidence" value="ECO:0007669"/>
    <property type="project" value="UniProtKB-ARBA"/>
</dbReference>